<keyword evidence="4" id="KW-1185">Reference proteome</keyword>
<name>A0ABM5HB84_DRORH</name>
<evidence type="ECO:0000313" key="4">
    <source>
        <dbReference type="Proteomes" id="UP001652680"/>
    </source>
</evidence>
<feature type="coiled-coil region" evidence="1">
    <location>
        <begin position="47"/>
        <end position="74"/>
    </location>
</feature>
<evidence type="ECO:0000259" key="2">
    <source>
        <dbReference type="Pfam" id="PF16064"/>
    </source>
</evidence>
<accession>A0ABM5HB84</accession>
<gene>
    <name evidence="3" type="primary">108043363</name>
</gene>
<dbReference type="Pfam" id="PF16064">
    <property type="entry name" value="DUF4806"/>
    <property type="match status" value="1"/>
</dbReference>
<dbReference type="EnsemblMetazoa" id="XM_017122035.2">
    <property type="protein sequence ID" value="XP_016977524.2"/>
    <property type="gene ID" value="LOC108043363"/>
</dbReference>
<feature type="domain" description="DUF4806" evidence="2">
    <location>
        <begin position="97"/>
        <end position="178"/>
    </location>
</feature>
<reference evidence="4" key="1">
    <citation type="journal article" date="2021" name="Elife">
        <title>Highly contiguous assemblies of 101 drosophilid genomes.</title>
        <authorList>
            <person name="Kim B.Y."/>
            <person name="Wang J.R."/>
            <person name="Miller D.E."/>
            <person name="Barmina O."/>
            <person name="Delaney E."/>
            <person name="Thompson A."/>
            <person name="Comeault A.A."/>
            <person name="Peede D."/>
            <person name="D'Agostino E.R."/>
            <person name="Pelaez J."/>
            <person name="Aguilar J.M."/>
            <person name="Haji D."/>
            <person name="Matsunaga T."/>
            <person name="Armstrong E.E."/>
            <person name="Zych M."/>
            <person name="Ogawa Y."/>
            <person name="Stamenkovic-Radak M."/>
            <person name="Jelic M."/>
            <person name="Veselinovic M.S."/>
            <person name="Tanaskovic M."/>
            <person name="Eric P."/>
            <person name="Gao J.J."/>
            <person name="Katoh T.K."/>
            <person name="Toda M.J."/>
            <person name="Watabe H."/>
            <person name="Watada M."/>
            <person name="Davis J.S."/>
            <person name="Moyle L.C."/>
            <person name="Manoli G."/>
            <person name="Bertolini E."/>
            <person name="Kostal V."/>
            <person name="Hawley R.S."/>
            <person name="Takahashi A."/>
            <person name="Jones C.D."/>
            <person name="Price D.K."/>
            <person name="Whiteman N."/>
            <person name="Kopp A."/>
            <person name="Matute D.R."/>
            <person name="Petrov D.A."/>
        </authorList>
    </citation>
    <scope>NUCLEOTIDE SEQUENCE [LARGE SCALE GENOMIC DNA]</scope>
</reference>
<dbReference type="Proteomes" id="UP001652680">
    <property type="component" value="Unassembled WGS sequence"/>
</dbReference>
<sequence>MEMSDGQPFEKRIKTEPEIILSEPDHHLISNVSDYDHLELTTQERIISVIRAENQELRGSLEALQRNVTLLSETVVSQTELIKQLLNRQQINSILQISTFNFPIKTEEDLFYIDKDITLVSQVKYVNEMKNIFSQAPLSKSLKKVLAVELVLDFNIDGVQKKKSLRAYKQFFSALMEAVRLTDSTQPAEKALRKAMHCVKNNACKRKVRAEKNYIIDLE</sequence>
<organism evidence="3 4">
    <name type="scientific">Drosophila rhopaloa</name>
    <name type="common">Fruit fly</name>
    <dbReference type="NCBI Taxonomy" id="1041015"/>
    <lineage>
        <taxon>Eukaryota</taxon>
        <taxon>Metazoa</taxon>
        <taxon>Ecdysozoa</taxon>
        <taxon>Arthropoda</taxon>
        <taxon>Hexapoda</taxon>
        <taxon>Insecta</taxon>
        <taxon>Pterygota</taxon>
        <taxon>Neoptera</taxon>
        <taxon>Endopterygota</taxon>
        <taxon>Diptera</taxon>
        <taxon>Brachycera</taxon>
        <taxon>Muscomorpha</taxon>
        <taxon>Ephydroidea</taxon>
        <taxon>Drosophilidae</taxon>
        <taxon>Drosophila</taxon>
        <taxon>Sophophora</taxon>
    </lineage>
</organism>
<dbReference type="InterPro" id="IPR032071">
    <property type="entry name" value="DUF4806"/>
</dbReference>
<protein>
    <recommendedName>
        <fullName evidence="2">DUF4806 domain-containing protein</fullName>
    </recommendedName>
</protein>
<proteinExistence type="predicted"/>
<evidence type="ECO:0000313" key="3">
    <source>
        <dbReference type="EnsemblMetazoa" id="XP_016977524.2"/>
    </source>
</evidence>
<keyword evidence="1" id="KW-0175">Coiled coil</keyword>
<evidence type="ECO:0000256" key="1">
    <source>
        <dbReference type="SAM" id="Coils"/>
    </source>
</evidence>
<reference evidence="3" key="2">
    <citation type="submission" date="2025-05" db="UniProtKB">
        <authorList>
            <consortium name="EnsemblMetazoa"/>
        </authorList>
    </citation>
    <scope>IDENTIFICATION</scope>
</reference>